<dbReference type="PROSITE" id="PS51257">
    <property type="entry name" value="PROKAR_LIPOPROTEIN"/>
    <property type="match status" value="1"/>
</dbReference>
<sequence>MKLYPHVYLAIIIIFLVSCQSPEISPESQSNTTQTSTTQKIVTLDKNFQIAMGQTIYIPVYSHIYHHNRQEVFELAVTLSIRNTDLDNPMVITAVRYYNSEGKLVKQYLERPIQLDALASTDFFINRNDTSGGLGANFIVEWVAQTRISEPIVEAVMIGTDFQQGISFTSTGRVIKSQNNQGRSLSK</sequence>
<proteinExistence type="predicted"/>
<dbReference type="GeneID" id="57098954"/>
<evidence type="ECO:0008006" key="3">
    <source>
        <dbReference type="Google" id="ProtNLM"/>
    </source>
</evidence>
<accession>A0A9Q5Z458</accession>
<organism evidence="1 2">
    <name type="scientific">Nostoc linckia z8</name>
    <dbReference type="NCBI Taxonomy" id="1628746"/>
    <lineage>
        <taxon>Bacteria</taxon>
        <taxon>Bacillati</taxon>
        <taxon>Cyanobacteriota</taxon>
        <taxon>Cyanophyceae</taxon>
        <taxon>Nostocales</taxon>
        <taxon>Nostocaceae</taxon>
        <taxon>Nostoc</taxon>
    </lineage>
</organism>
<comment type="caution">
    <text evidence="1">The sequence shown here is derived from an EMBL/GenBank/DDBJ whole genome shotgun (WGS) entry which is preliminary data.</text>
</comment>
<name>A0A9Q5Z458_NOSLI</name>
<dbReference type="Pfam" id="PF11322">
    <property type="entry name" value="DUF3124"/>
    <property type="match status" value="1"/>
</dbReference>
<dbReference type="InterPro" id="IPR021471">
    <property type="entry name" value="DUF3124"/>
</dbReference>
<evidence type="ECO:0000313" key="1">
    <source>
        <dbReference type="EMBL" id="PHJ89718.1"/>
    </source>
</evidence>
<dbReference type="AlphaFoldDB" id="A0A9Q5Z458"/>
<protein>
    <recommendedName>
        <fullName evidence="3">DUF3124 domain-containing protein</fullName>
    </recommendedName>
</protein>
<reference evidence="1 2" key="1">
    <citation type="submission" date="2015-02" db="EMBL/GenBank/DDBJ databases">
        <title>Nostoc linckia genome annotation.</title>
        <authorList>
            <person name="Zhou Z."/>
        </authorList>
    </citation>
    <scope>NUCLEOTIDE SEQUENCE [LARGE SCALE GENOMIC DNA]</scope>
    <source>
        <strain evidence="2">z8</strain>
    </source>
</reference>
<dbReference type="Proteomes" id="UP000222310">
    <property type="component" value="Unassembled WGS sequence"/>
</dbReference>
<dbReference type="EMBL" id="LAHD01000258">
    <property type="protein sequence ID" value="PHJ89718.1"/>
    <property type="molecule type" value="Genomic_DNA"/>
</dbReference>
<evidence type="ECO:0000313" key="2">
    <source>
        <dbReference type="Proteomes" id="UP000222310"/>
    </source>
</evidence>
<gene>
    <name evidence="1" type="ORF">VF08_37645</name>
</gene>
<dbReference type="RefSeq" id="WP_099072960.1">
    <property type="nucleotide sequence ID" value="NZ_LAHD01000258.1"/>
</dbReference>